<dbReference type="InterPro" id="IPR014729">
    <property type="entry name" value="Rossmann-like_a/b/a_fold"/>
</dbReference>
<comment type="caution">
    <text evidence="1">The sequence shown here is derived from an EMBL/GenBank/DDBJ whole genome shotgun (WGS) entry which is preliminary data.</text>
</comment>
<sequence length="85" mass="9295">MKIMHVREPWETQYPVGDVSDRDDFLDHCEGVVAAAADRARRRAPGIDVTTTLVSGEVIEEVMRESENANEVVLGSRGGVASPGW</sequence>
<accession>A0A8J3UVA5</accession>
<dbReference type="Proteomes" id="UP000644610">
    <property type="component" value="Unassembled WGS sequence"/>
</dbReference>
<keyword evidence="2" id="KW-1185">Reference proteome</keyword>
<organism evidence="1 2">
    <name type="scientific">Planotetraspora silvatica</name>
    <dbReference type="NCBI Taxonomy" id="234614"/>
    <lineage>
        <taxon>Bacteria</taxon>
        <taxon>Bacillati</taxon>
        <taxon>Actinomycetota</taxon>
        <taxon>Actinomycetes</taxon>
        <taxon>Streptosporangiales</taxon>
        <taxon>Streptosporangiaceae</taxon>
        <taxon>Planotetraspora</taxon>
    </lineage>
</organism>
<protein>
    <recommendedName>
        <fullName evidence="3">Universal stress protein</fullName>
    </recommendedName>
</protein>
<gene>
    <name evidence="1" type="ORF">Psi02_54880</name>
</gene>
<evidence type="ECO:0008006" key="3">
    <source>
        <dbReference type="Google" id="ProtNLM"/>
    </source>
</evidence>
<dbReference type="SUPFAM" id="SSF52402">
    <property type="entry name" value="Adenine nucleotide alpha hydrolases-like"/>
    <property type="match status" value="1"/>
</dbReference>
<dbReference type="Gene3D" id="3.40.50.620">
    <property type="entry name" value="HUPs"/>
    <property type="match status" value="1"/>
</dbReference>
<name>A0A8J3UVA5_9ACTN</name>
<proteinExistence type="predicted"/>
<dbReference type="EMBL" id="BOOQ01000038">
    <property type="protein sequence ID" value="GII49064.1"/>
    <property type="molecule type" value="Genomic_DNA"/>
</dbReference>
<evidence type="ECO:0000313" key="1">
    <source>
        <dbReference type="EMBL" id="GII49064.1"/>
    </source>
</evidence>
<evidence type="ECO:0000313" key="2">
    <source>
        <dbReference type="Proteomes" id="UP000644610"/>
    </source>
</evidence>
<reference evidence="1" key="1">
    <citation type="submission" date="2021-01" db="EMBL/GenBank/DDBJ databases">
        <title>Whole genome shotgun sequence of Planotetraspora silvatica NBRC 100141.</title>
        <authorList>
            <person name="Komaki H."/>
            <person name="Tamura T."/>
        </authorList>
    </citation>
    <scope>NUCLEOTIDE SEQUENCE</scope>
    <source>
        <strain evidence="1">NBRC 100141</strain>
    </source>
</reference>
<dbReference type="AlphaFoldDB" id="A0A8J3UVA5"/>